<feature type="compositionally biased region" description="Basic and acidic residues" evidence="1">
    <location>
        <begin position="340"/>
        <end position="356"/>
    </location>
</feature>
<keyword evidence="2" id="KW-0812">Transmembrane</keyword>
<evidence type="ECO:0000256" key="2">
    <source>
        <dbReference type="SAM" id="Phobius"/>
    </source>
</evidence>
<feature type="compositionally biased region" description="Acidic residues" evidence="1">
    <location>
        <begin position="329"/>
        <end position="339"/>
    </location>
</feature>
<evidence type="ECO:0000313" key="4">
    <source>
        <dbReference type="EMBL" id="PPQ71634.1"/>
    </source>
</evidence>
<dbReference type="Pfam" id="PF20151">
    <property type="entry name" value="DUF6533"/>
    <property type="match status" value="1"/>
</dbReference>
<dbReference type="EMBL" id="NHYE01005494">
    <property type="protein sequence ID" value="PPQ71634.1"/>
    <property type="molecule type" value="Genomic_DNA"/>
</dbReference>
<dbReference type="InParanoid" id="A0A409VZE7"/>
<dbReference type="Proteomes" id="UP000284706">
    <property type="component" value="Unassembled WGS sequence"/>
</dbReference>
<keyword evidence="2" id="KW-1133">Transmembrane helix</keyword>
<accession>A0A409VZE7</accession>
<feature type="domain" description="DUF6533" evidence="3">
    <location>
        <begin position="48"/>
        <end position="96"/>
    </location>
</feature>
<gene>
    <name evidence="4" type="ORF">CVT26_010595</name>
</gene>
<organism evidence="4 5">
    <name type="scientific">Gymnopilus dilepis</name>
    <dbReference type="NCBI Taxonomy" id="231916"/>
    <lineage>
        <taxon>Eukaryota</taxon>
        <taxon>Fungi</taxon>
        <taxon>Dikarya</taxon>
        <taxon>Basidiomycota</taxon>
        <taxon>Agaricomycotina</taxon>
        <taxon>Agaricomycetes</taxon>
        <taxon>Agaricomycetidae</taxon>
        <taxon>Agaricales</taxon>
        <taxon>Agaricineae</taxon>
        <taxon>Hymenogastraceae</taxon>
        <taxon>Gymnopilus</taxon>
    </lineage>
</organism>
<feature type="transmembrane region" description="Helical" evidence="2">
    <location>
        <begin position="81"/>
        <end position="103"/>
    </location>
</feature>
<feature type="region of interest" description="Disordered" evidence="1">
    <location>
        <begin position="324"/>
        <end position="356"/>
    </location>
</feature>
<dbReference type="InterPro" id="IPR045340">
    <property type="entry name" value="DUF6533"/>
</dbReference>
<comment type="caution">
    <text evidence="4">The sequence shown here is derived from an EMBL/GenBank/DDBJ whole genome shotgun (WGS) entry which is preliminary data.</text>
</comment>
<feature type="transmembrane region" description="Helical" evidence="2">
    <location>
        <begin position="147"/>
        <end position="164"/>
    </location>
</feature>
<dbReference type="AlphaFoldDB" id="A0A409VZE7"/>
<evidence type="ECO:0000259" key="3">
    <source>
        <dbReference type="Pfam" id="PF20151"/>
    </source>
</evidence>
<keyword evidence="5" id="KW-1185">Reference proteome</keyword>
<name>A0A409VZE7_9AGAR</name>
<feature type="transmembrane region" description="Helical" evidence="2">
    <location>
        <begin position="214"/>
        <end position="233"/>
    </location>
</feature>
<proteinExistence type="predicted"/>
<dbReference type="OrthoDB" id="2745134at2759"/>
<reference evidence="4 5" key="1">
    <citation type="journal article" date="2018" name="Evol. Lett.">
        <title>Horizontal gene cluster transfer increased hallucinogenic mushroom diversity.</title>
        <authorList>
            <person name="Reynolds H.T."/>
            <person name="Vijayakumar V."/>
            <person name="Gluck-Thaler E."/>
            <person name="Korotkin H.B."/>
            <person name="Matheny P.B."/>
            <person name="Slot J.C."/>
        </authorList>
    </citation>
    <scope>NUCLEOTIDE SEQUENCE [LARGE SCALE GENOMIC DNA]</scope>
    <source>
        <strain evidence="4 5">SRW20</strain>
    </source>
</reference>
<feature type="transmembrane region" description="Helical" evidence="2">
    <location>
        <begin position="41"/>
        <end position="60"/>
    </location>
</feature>
<feature type="transmembrane region" description="Helical" evidence="2">
    <location>
        <begin position="254"/>
        <end position="273"/>
    </location>
</feature>
<sequence length="356" mass="40159">MLLATLQPSLVLLFPVSSRRSGSPSFICAMYDDLDVETQQFIYNCTLWAAFVILYYDYLLTLKTEIKWYWCSIDNQPRRFSLARVLFFLNRYVSIIGNIPVILPFFAPRFDSHRLEYHQCLIIAVQLIVAIIAILRSYAIHASNRRLVAVLSPVVIALSLYGVYEVLTEKVSRYSLSDLPRYGCQLPITVEMLALTSVATSQADSMTSRAPGFARAWVVHLGFDFLVLLATLYSALKYKHESRLIPLIIRDGTMYFGVIAVSVVFVIVSYPFFPAYLRGGTATLTSVLSSTMMSRLFFNLRSHDDDQIQTKSVLSELIFQLGSHPSSSADDEDDAGVDGDESRWDNTHEKPPDNAV</sequence>
<feature type="transmembrane region" description="Helical" evidence="2">
    <location>
        <begin position="115"/>
        <end position="135"/>
    </location>
</feature>
<protein>
    <recommendedName>
        <fullName evidence="3">DUF6533 domain-containing protein</fullName>
    </recommendedName>
</protein>
<evidence type="ECO:0000256" key="1">
    <source>
        <dbReference type="SAM" id="MobiDB-lite"/>
    </source>
</evidence>
<keyword evidence="2" id="KW-0472">Membrane</keyword>
<evidence type="ECO:0000313" key="5">
    <source>
        <dbReference type="Proteomes" id="UP000284706"/>
    </source>
</evidence>